<evidence type="ECO:0000256" key="2">
    <source>
        <dbReference type="SAM" id="Phobius"/>
    </source>
</evidence>
<protein>
    <submittedName>
        <fullName evidence="3">Uncharacterized protein</fullName>
    </submittedName>
</protein>
<evidence type="ECO:0000256" key="1">
    <source>
        <dbReference type="SAM" id="MobiDB-lite"/>
    </source>
</evidence>
<feature type="region of interest" description="Disordered" evidence="1">
    <location>
        <begin position="133"/>
        <end position="152"/>
    </location>
</feature>
<proteinExistence type="predicted"/>
<feature type="non-terminal residue" evidence="3">
    <location>
        <position position="1"/>
    </location>
</feature>
<evidence type="ECO:0000313" key="3">
    <source>
        <dbReference type="EMBL" id="MQL87993.1"/>
    </source>
</evidence>
<accession>A0A843V5J1</accession>
<organism evidence="3 4">
    <name type="scientific">Colocasia esculenta</name>
    <name type="common">Wild taro</name>
    <name type="synonym">Arum esculentum</name>
    <dbReference type="NCBI Taxonomy" id="4460"/>
    <lineage>
        <taxon>Eukaryota</taxon>
        <taxon>Viridiplantae</taxon>
        <taxon>Streptophyta</taxon>
        <taxon>Embryophyta</taxon>
        <taxon>Tracheophyta</taxon>
        <taxon>Spermatophyta</taxon>
        <taxon>Magnoliopsida</taxon>
        <taxon>Liliopsida</taxon>
        <taxon>Araceae</taxon>
        <taxon>Aroideae</taxon>
        <taxon>Colocasieae</taxon>
        <taxon>Colocasia</taxon>
    </lineage>
</organism>
<dbReference type="EMBL" id="NMUH01001021">
    <property type="protein sequence ID" value="MQL87993.1"/>
    <property type="molecule type" value="Genomic_DNA"/>
</dbReference>
<sequence length="227" mass="24511">VLSPLICCCFIKVARFNRTKSPSTDPIWSWPSRASVCSLRRSVWSAPRSAEMSPLMGSHGLALATAVVAAVSGTAVLLLGLCRQWPAALPSDHVASDVQSAAAAVDDDALPPPCSRELRPCISDASKKNMITSTTRDAKKKNKNKKSVRFAEHHEVLQPRLEEEGGEGGLAIMNHNIVLGSIGRGSEEDGRRSGGGRLKVMPGNRAALYEGMLRDRLHRRLRHACAN</sequence>
<dbReference type="AlphaFoldDB" id="A0A843V5J1"/>
<keyword evidence="2" id="KW-0472">Membrane</keyword>
<dbReference type="PANTHER" id="PTHR33564">
    <property type="entry name" value="TRANSMEMBRANE PROTEIN"/>
    <property type="match status" value="1"/>
</dbReference>
<reference evidence="3" key="1">
    <citation type="submission" date="2017-07" db="EMBL/GenBank/DDBJ databases">
        <title>Taro Niue Genome Assembly and Annotation.</title>
        <authorList>
            <person name="Atibalentja N."/>
            <person name="Keating K."/>
            <person name="Fields C.J."/>
        </authorList>
    </citation>
    <scope>NUCLEOTIDE SEQUENCE</scope>
    <source>
        <strain evidence="3">Niue_2</strain>
        <tissue evidence="3">Leaf</tissue>
    </source>
</reference>
<name>A0A843V5J1_COLES</name>
<dbReference type="Proteomes" id="UP000652761">
    <property type="component" value="Unassembled WGS sequence"/>
</dbReference>
<keyword evidence="2" id="KW-0812">Transmembrane</keyword>
<gene>
    <name evidence="3" type="ORF">Taro_020545</name>
</gene>
<keyword evidence="4" id="KW-1185">Reference proteome</keyword>
<feature type="compositionally biased region" description="Basic residues" evidence="1">
    <location>
        <begin position="138"/>
        <end position="148"/>
    </location>
</feature>
<feature type="transmembrane region" description="Helical" evidence="2">
    <location>
        <begin position="61"/>
        <end position="81"/>
    </location>
</feature>
<keyword evidence="2" id="KW-1133">Transmembrane helix</keyword>
<evidence type="ECO:0000313" key="4">
    <source>
        <dbReference type="Proteomes" id="UP000652761"/>
    </source>
</evidence>
<dbReference type="PANTHER" id="PTHR33564:SF11">
    <property type="entry name" value="OS06G0604600 PROTEIN"/>
    <property type="match status" value="1"/>
</dbReference>
<comment type="caution">
    <text evidence="3">The sequence shown here is derived from an EMBL/GenBank/DDBJ whole genome shotgun (WGS) entry which is preliminary data.</text>
</comment>